<dbReference type="Pfam" id="PF10223">
    <property type="entry name" value="Menorin_N"/>
    <property type="match status" value="1"/>
</dbReference>
<dbReference type="PANTHER" id="PTHR21184:SF6">
    <property type="entry name" value="CONSERVED PLASMA MEMBRANE PROTEIN"/>
    <property type="match status" value="1"/>
</dbReference>
<dbReference type="EMBL" id="BSXT01001241">
    <property type="protein sequence ID" value="GMF40364.1"/>
    <property type="molecule type" value="Genomic_DNA"/>
</dbReference>
<keyword evidence="4" id="KW-1185">Reference proteome</keyword>
<evidence type="ECO:0000313" key="4">
    <source>
        <dbReference type="Proteomes" id="UP001165121"/>
    </source>
</evidence>
<dbReference type="InterPro" id="IPR019356">
    <property type="entry name" value="Menorin_dom"/>
</dbReference>
<proteinExistence type="inferred from homology"/>
<evidence type="ECO:0000259" key="2">
    <source>
        <dbReference type="Pfam" id="PF10223"/>
    </source>
</evidence>
<comment type="caution">
    <text evidence="3">The sequence shown here is derived from an EMBL/GenBank/DDBJ whole genome shotgun (WGS) entry which is preliminary data.</text>
</comment>
<comment type="similarity">
    <text evidence="1">Belongs to the menorin family.</text>
</comment>
<evidence type="ECO:0000313" key="3">
    <source>
        <dbReference type="EMBL" id="GMF40364.1"/>
    </source>
</evidence>
<sequence length="295" mass="32887">MTPLNYRWGHAVNSAALLAEVQHQIHEAERLQFATSDFVNAVEADIIWGEAKQIPVMGHPPATDGDLPLTRFLDAMLELATQVQTSPVGGETPLIVKLDFKSSRAFEASLDVLVGFVKQFPFTNGIFINADILVGPANTNHVAFDAAKFLHQVSELAEHEEGAHRHKLVLSVGWTTANSNEEEIHREYSSAMVDEMLHVLQPYAGRFAVTFPLRATSVRRSWPALRPLLAPSNYGFTLWWAITQMPGSEIDWLYKTLELENHTDDAGNSVRYSGRTFYDIKGFESCLAKHGSLQN</sequence>
<evidence type="ECO:0000256" key="1">
    <source>
        <dbReference type="ARBA" id="ARBA00044953"/>
    </source>
</evidence>
<dbReference type="OrthoDB" id="413402at2759"/>
<dbReference type="AlphaFoldDB" id="A0A9W7CVM5"/>
<reference evidence="3" key="1">
    <citation type="submission" date="2023-04" db="EMBL/GenBank/DDBJ databases">
        <title>Phytophthora fragariaefolia NBRC 109709.</title>
        <authorList>
            <person name="Ichikawa N."/>
            <person name="Sato H."/>
            <person name="Tonouchi N."/>
        </authorList>
    </citation>
    <scope>NUCLEOTIDE SEQUENCE</scope>
    <source>
        <strain evidence="3">NBRC 109709</strain>
    </source>
</reference>
<dbReference type="PANTHER" id="PTHR21184">
    <property type="entry name" value="MENORIN (DENDRITIC BRANCHING PROTEIN)"/>
    <property type="match status" value="1"/>
</dbReference>
<protein>
    <submittedName>
        <fullName evidence="3">Unnamed protein product</fullName>
    </submittedName>
</protein>
<organism evidence="3 4">
    <name type="scientific">Phytophthora fragariaefolia</name>
    <dbReference type="NCBI Taxonomy" id="1490495"/>
    <lineage>
        <taxon>Eukaryota</taxon>
        <taxon>Sar</taxon>
        <taxon>Stramenopiles</taxon>
        <taxon>Oomycota</taxon>
        <taxon>Peronosporomycetes</taxon>
        <taxon>Peronosporales</taxon>
        <taxon>Peronosporaceae</taxon>
        <taxon>Phytophthora</taxon>
    </lineage>
</organism>
<accession>A0A9W7CVM5</accession>
<dbReference type="Proteomes" id="UP001165121">
    <property type="component" value="Unassembled WGS sequence"/>
</dbReference>
<name>A0A9W7CVM5_9STRA</name>
<dbReference type="GO" id="GO:0005615">
    <property type="term" value="C:extracellular space"/>
    <property type="evidence" value="ECO:0007669"/>
    <property type="project" value="TreeGrafter"/>
</dbReference>
<gene>
    <name evidence="3" type="ORF">Pfra01_001237200</name>
</gene>
<feature type="domain" description="Menorin-like" evidence="2">
    <location>
        <begin position="19"/>
        <end position="240"/>
    </location>
</feature>